<dbReference type="AlphaFoldDB" id="A0A0F9S355"/>
<reference evidence="2" key="1">
    <citation type="journal article" date="2015" name="Nature">
        <title>Complex archaea that bridge the gap between prokaryotes and eukaryotes.</title>
        <authorList>
            <person name="Spang A."/>
            <person name="Saw J.H."/>
            <person name="Jorgensen S.L."/>
            <person name="Zaremba-Niedzwiedzka K."/>
            <person name="Martijn J."/>
            <person name="Lind A.E."/>
            <person name="van Eijk R."/>
            <person name="Schleper C."/>
            <person name="Guy L."/>
            <person name="Ettema T.J."/>
        </authorList>
    </citation>
    <scope>NUCLEOTIDE SEQUENCE</scope>
</reference>
<organism evidence="2">
    <name type="scientific">marine sediment metagenome</name>
    <dbReference type="NCBI Taxonomy" id="412755"/>
    <lineage>
        <taxon>unclassified sequences</taxon>
        <taxon>metagenomes</taxon>
        <taxon>ecological metagenomes</taxon>
    </lineage>
</organism>
<dbReference type="InterPro" id="IPR055731">
    <property type="entry name" value="Pam3_gp33-like"/>
</dbReference>
<dbReference type="Pfam" id="PF23984">
    <property type="entry name" value="DUF7307"/>
    <property type="match status" value="1"/>
</dbReference>
<proteinExistence type="predicted"/>
<keyword evidence="1" id="KW-0175">Coiled coil</keyword>
<gene>
    <name evidence="2" type="ORF">LCGC14_0521340</name>
</gene>
<dbReference type="EMBL" id="LAZR01000656">
    <property type="protein sequence ID" value="KKN61479.1"/>
    <property type="molecule type" value="Genomic_DNA"/>
</dbReference>
<accession>A0A0F9S355</accession>
<evidence type="ECO:0000313" key="2">
    <source>
        <dbReference type="EMBL" id="KKN61479.1"/>
    </source>
</evidence>
<feature type="coiled-coil region" evidence="1">
    <location>
        <begin position="27"/>
        <end position="54"/>
    </location>
</feature>
<name>A0A0F9S355_9ZZZZ</name>
<evidence type="ECO:0000256" key="1">
    <source>
        <dbReference type="SAM" id="Coils"/>
    </source>
</evidence>
<protein>
    <submittedName>
        <fullName evidence="2">Uncharacterized protein</fullName>
    </submittedName>
</protein>
<sequence>MNNTSFMEGKEKGDDILVELSGKVTSLIQKRKDISFAEEKLKEIIKQERILSREEIPQLLLSRGLSSITLETGEKIDIIEKFTAAIPKDETKRSLVLKWLIENGGDNLIIQELKIEEPELSLFKYLQEEGIPFFNEHKVNTNSFKAFLNAKLGLKKGSLQELEINDIPKEVNPFIYKETKIKS</sequence>
<comment type="caution">
    <text evidence="2">The sequence shown here is derived from an EMBL/GenBank/DDBJ whole genome shotgun (WGS) entry which is preliminary data.</text>
</comment>